<evidence type="ECO:0000256" key="5">
    <source>
        <dbReference type="SAM" id="MobiDB-lite"/>
    </source>
</evidence>
<keyword evidence="6" id="KW-0812">Transmembrane</keyword>
<evidence type="ECO:0000313" key="9">
    <source>
        <dbReference type="Ensembl" id="ENSGALP00010031036.1"/>
    </source>
</evidence>
<dbReference type="FunCoup" id="A0A8V0ZJS5">
    <property type="interactions" value="78"/>
</dbReference>
<keyword evidence="2 7" id="KW-0732">Signal</keyword>
<feature type="chain" id="PRO_5036505716" evidence="7">
    <location>
        <begin position="24"/>
        <end position="461"/>
    </location>
</feature>
<comment type="subcellular location">
    <subcellularLocation>
        <location evidence="1">Membrane</location>
    </subcellularLocation>
</comment>
<gene>
    <name evidence="9" type="primary">MANSC1</name>
</gene>
<evidence type="ECO:0000256" key="6">
    <source>
        <dbReference type="SAM" id="Phobius"/>
    </source>
</evidence>
<evidence type="ECO:0000259" key="8">
    <source>
        <dbReference type="PROSITE" id="PS50986"/>
    </source>
</evidence>
<proteinExistence type="predicted"/>
<dbReference type="Pfam" id="PF07502">
    <property type="entry name" value="MANEC"/>
    <property type="match status" value="1"/>
</dbReference>
<accession>A0A8V0ZJS5</accession>
<dbReference type="PROSITE" id="PS51257">
    <property type="entry name" value="PROKAR_LIPOPROTEIN"/>
    <property type="match status" value="1"/>
</dbReference>
<dbReference type="PROSITE" id="PS50986">
    <property type="entry name" value="MANSC"/>
    <property type="match status" value="1"/>
</dbReference>
<reference evidence="9" key="3">
    <citation type="submission" date="2025-09" db="UniProtKB">
        <authorList>
            <consortium name="Ensembl"/>
        </authorList>
    </citation>
    <scope>IDENTIFICATION</scope>
    <source>
        <strain evidence="9">broiler</strain>
    </source>
</reference>
<name>A0A8V0ZJS5_CHICK</name>
<dbReference type="Proteomes" id="UP000000539">
    <property type="component" value="Chromosome 1"/>
</dbReference>
<reference evidence="9" key="1">
    <citation type="submission" date="2020-11" db="EMBL/GenBank/DDBJ databases">
        <title>Gallus gallus (Chicken) genome, bGalGal1, GRCg7b, maternal haplotype autosomes + Z &amp; W.</title>
        <authorList>
            <person name="Warren W."/>
            <person name="Formenti G."/>
            <person name="Fedrigo O."/>
            <person name="Haase B."/>
            <person name="Mountcastle J."/>
            <person name="Balacco J."/>
            <person name="Tracey A."/>
            <person name="Schneider V."/>
            <person name="Okimoto R."/>
            <person name="Cheng H."/>
            <person name="Hawken R."/>
            <person name="Howe K."/>
            <person name="Jarvis E.D."/>
        </authorList>
    </citation>
    <scope>NUCLEOTIDE SEQUENCE [LARGE SCALE GENOMIC DNA]</scope>
    <source>
        <strain evidence="9">Broiler</strain>
    </source>
</reference>
<dbReference type="InterPro" id="IPR011106">
    <property type="entry name" value="MANSC_N"/>
</dbReference>
<dbReference type="GO" id="GO:0005794">
    <property type="term" value="C:Golgi apparatus"/>
    <property type="evidence" value="ECO:0000318"/>
    <property type="project" value="GO_Central"/>
</dbReference>
<dbReference type="GeneTree" id="ENSGT00940000153377"/>
<feature type="domain" description="MANSC" evidence="8">
    <location>
        <begin position="30"/>
        <end position="114"/>
    </location>
</feature>
<reference evidence="9" key="2">
    <citation type="submission" date="2025-08" db="UniProtKB">
        <authorList>
            <consortium name="Ensembl"/>
        </authorList>
    </citation>
    <scope>IDENTIFICATION</scope>
    <source>
        <strain evidence="9">broiler</strain>
    </source>
</reference>
<dbReference type="PANTHER" id="PTHR16021:SF7">
    <property type="entry name" value="MANSC DOMAIN-CONTAINING PROTEIN 1"/>
    <property type="match status" value="1"/>
</dbReference>
<dbReference type="SMART" id="SM00765">
    <property type="entry name" value="MANEC"/>
    <property type="match status" value="1"/>
</dbReference>
<feature type="signal peptide" evidence="7">
    <location>
        <begin position="1"/>
        <end position="23"/>
    </location>
</feature>
<dbReference type="InterPro" id="IPR052660">
    <property type="entry name" value="Erythrocyte_Invasion_ImmMod"/>
</dbReference>
<keyword evidence="6" id="KW-1133">Transmembrane helix</keyword>
<keyword evidence="10" id="KW-1185">Reference proteome</keyword>
<feature type="compositionally biased region" description="Basic and acidic residues" evidence="5">
    <location>
        <begin position="191"/>
        <end position="200"/>
    </location>
</feature>
<evidence type="ECO:0000256" key="1">
    <source>
        <dbReference type="ARBA" id="ARBA00004370"/>
    </source>
</evidence>
<keyword evidence="4" id="KW-0325">Glycoprotein</keyword>
<dbReference type="AlphaFoldDB" id="A0A8V0ZJS5"/>
<evidence type="ECO:0000256" key="4">
    <source>
        <dbReference type="ARBA" id="ARBA00023180"/>
    </source>
</evidence>
<feature type="transmembrane region" description="Helical" evidence="6">
    <location>
        <begin position="404"/>
        <end position="423"/>
    </location>
</feature>
<evidence type="ECO:0000256" key="3">
    <source>
        <dbReference type="ARBA" id="ARBA00023136"/>
    </source>
</evidence>
<dbReference type="PANTHER" id="PTHR16021">
    <property type="entry name" value="MANSC DOMAIN CONTAINING PROTEIN 1"/>
    <property type="match status" value="1"/>
</dbReference>
<sequence length="461" mass="49327">MAVRGLPLCLLAVSCAMPAPSRGQGCAAQRMDNAIIDINLSLPMGIRGAEPVHVPTPEACIHACCLGEKLSGGKKCNLVIFDAQRASTQPNCYLFHCPSTEACPMKPAMGLVSYKIAQDTHALEDTSFRNEDFSSNELSVPSDAGAFISQSQTSHQYHTTALQQSVFHQASELVNHMAKHVDNTEFHRVFPESQRADNPKSLDPLPRQKVINPPPNISYTVQTGNPSALFLTTESSVSSSSSTTVTPLPKSTVRLKPHTTSLLTGGTRPSTVTRTTTFMLTAIARAEPGIPTAKIAATRVFLSSLTTSASTSTAKWVTSNPVTATSSAGLRTSSIPPEPTAVSASYTSHVTLVSSSSFALSTSAPPMASLNNHKDYDPSDSEGTPSENVQGRKGFVQLEDKSRLVAALLFGVIFLLLVIALTGKKMHESLRKRQYTSLSSDRALTQVVESSPWRPSEAAWT</sequence>
<dbReference type="GO" id="GO:0016020">
    <property type="term" value="C:membrane"/>
    <property type="evidence" value="ECO:0007669"/>
    <property type="project" value="UniProtKB-SubCell"/>
</dbReference>
<dbReference type="OrthoDB" id="10071013at2759"/>
<organism evidence="9 10">
    <name type="scientific">Gallus gallus</name>
    <name type="common">Chicken</name>
    <dbReference type="NCBI Taxonomy" id="9031"/>
    <lineage>
        <taxon>Eukaryota</taxon>
        <taxon>Metazoa</taxon>
        <taxon>Chordata</taxon>
        <taxon>Craniata</taxon>
        <taxon>Vertebrata</taxon>
        <taxon>Euteleostomi</taxon>
        <taxon>Archelosauria</taxon>
        <taxon>Archosauria</taxon>
        <taxon>Dinosauria</taxon>
        <taxon>Saurischia</taxon>
        <taxon>Theropoda</taxon>
        <taxon>Coelurosauria</taxon>
        <taxon>Aves</taxon>
        <taxon>Neognathae</taxon>
        <taxon>Galloanserae</taxon>
        <taxon>Galliformes</taxon>
        <taxon>Phasianidae</taxon>
        <taxon>Phasianinae</taxon>
        <taxon>Gallus</taxon>
    </lineage>
</organism>
<dbReference type="InterPro" id="IPR013980">
    <property type="entry name" value="MANSC_dom"/>
</dbReference>
<keyword evidence="3 6" id="KW-0472">Membrane</keyword>
<evidence type="ECO:0000313" key="10">
    <source>
        <dbReference type="Proteomes" id="UP000000539"/>
    </source>
</evidence>
<evidence type="ECO:0000256" key="2">
    <source>
        <dbReference type="ARBA" id="ARBA00022729"/>
    </source>
</evidence>
<evidence type="ECO:0000256" key="7">
    <source>
        <dbReference type="SAM" id="SignalP"/>
    </source>
</evidence>
<feature type="region of interest" description="Disordered" evidence="5">
    <location>
        <begin position="191"/>
        <end position="214"/>
    </location>
</feature>
<protein>
    <submittedName>
        <fullName evidence="9">MANSC domain containing 1</fullName>
    </submittedName>
</protein>
<dbReference type="Ensembl" id="ENSGALT00010051997.1">
    <property type="protein sequence ID" value="ENSGALP00010031036.1"/>
    <property type="gene ID" value="ENSGALG00010021419.1"/>
</dbReference>
<feature type="region of interest" description="Disordered" evidence="5">
    <location>
        <begin position="369"/>
        <end position="391"/>
    </location>
</feature>